<proteinExistence type="predicted"/>
<dbReference type="AlphaFoldDB" id="A0A1W6BAB0"/>
<reference evidence="1 2" key="1">
    <citation type="submission" date="2017-02" db="EMBL/GenBank/DDBJ databases">
        <title>Complete genome sequence of the drought resistance-promoting endophyte Pantoea alhagi LTYR-11Z.</title>
        <authorList>
            <person name="Zhang L."/>
        </authorList>
    </citation>
    <scope>NUCLEOTIDE SEQUENCE [LARGE SCALE GENOMIC DNA]</scope>
    <source>
        <strain evidence="1 2">LTYR-11Z</strain>
    </source>
</reference>
<sequence length="73" mass="8638">MAKFYYLEKLSQQTIKYQIHSEGCALLPAWGKRDFLGTFYHERDAIKVSRLRHLATAPCSQCFENPRKYQIKL</sequence>
<name>A0A1W6BAB0_9GAMM</name>
<dbReference type="KEGG" id="palh:B1H58_19510"/>
<protein>
    <submittedName>
        <fullName evidence="1">Uncharacterized protein</fullName>
    </submittedName>
</protein>
<keyword evidence="2" id="KW-1185">Reference proteome</keyword>
<dbReference type="Proteomes" id="UP000192900">
    <property type="component" value="Chromosome"/>
</dbReference>
<gene>
    <name evidence="1" type="ORF">B1H58_19510</name>
</gene>
<dbReference type="EMBL" id="CP019706">
    <property type="protein sequence ID" value="ARJ44014.1"/>
    <property type="molecule type" value="Genomic_DNA"/>
</dbReference>
<organism evidence="1 2">
    <name type="scientific">Pantoea alhagi</name>
    <dbReference type="NCBI Taxonomy" id="1891675"/>
    <lineage>
        <taxon>Bacteria</taxon>
        <taxon>Pseudomonadati</taxon>
        <taxon>Pseudomonadota</taxon>
        <taxon>Gammaproteobacteria</taxon>
        <taxon>Enterobacterales</taxon>
        <taxon>Erwiniaceae</taxon>
        <taxon>Pantoea</taxon>
    </lineage>
</organism>
<accession>A0A1W6BAB0</accession>
<evidence type="ECO:0000313" key="2">
    <source>
        <dbReference type="Proteomes" id="UP000192900"/>
    </source>
</evidence>
<evidence type="ECO:0000313" key="1">
    <source>
        <dbReference type="EMBL" id="ARJ44014.1"/>
    </source>
</evidence>